<dbReference type="EMBL" id="BK016184">
    <property type="protein sequence ID" value="DAG00964.1"/>
    <property type="molecule type" value="Genomic_DNA"/>
</dbReference>
<name>A0A8S5V2P6_9CAUD</name>
<protein>
    <submittedName>
        <fullName evidence="1">Uncharacterized protein</fullName>
    </submittedName>
</protein>
<reference evidence="1" key="1">
    <citation type="journal article" date="2021" name="Proc. Natl. Acad. Sci. U.S.A.">
        <title>A Catalog of Tens of Thousands of Viruses from Human Metagenomes Reveals Hidden Associations with Chronic Diseases.</title>
        <authorList>
            <person name="Tisza M.J."/>
            <person name="Buck C.B."/>
        </authorList>
    </citation>
    <scope>NUCLEOTIDE SEQUENCE</scope>
    <source>
        <strain evidence="1">CtelJ1</strain>
    </source>
</reference>
<organism evidence="1">
    <name type="scientific">CrAss-like virus sp. ctelJ1</name>
    <dbReference type="NCBI Taxonomy" id="2825838"/>
    <lineage>
        <taxon>Viruses</taxon>
        <taxon>Duplodnaviria</taxon>
        <taxon>Heunggongvirae</taxon>
        <taxon>Uroviricota</taxon>
        <taxon>Caudoviricetes</taxon>
        <taxon>Crassvirales</taxon>
    </lineage>
</organism>
<evidence type="ECO:0000313" key="1">
    <source>
        <dbReference type="EMBL" id="DAG00964.1"/>
    </source>
</evidence>
<proteinExistence type="predicted"/>
<accession>A0A8S5V2P6</accession>
<sequence length="141" mass="16721">MHFNRLNSGARALTFRNASSRTVLVRRGETRRSSYPFYMLAMRDTCLTVVKILLHQPVTRSAKTPVFNPHLIRLRKRVREMTLTRRTMQIYKIFMNPPNNYTNNYIHQTKIVGLQPQNIIKILKIFKIFEVAKMVSYNKCF</sequence>